<dbReference type="PROSITE" id="PS50235">
    <property type="entry name" value="USP_3"/>
    <property type="match status" value="1"/>
</dbReference>
<evidence type="ECO:0000256" key="5">
    <source>
        <dbReference type="ARBA" id="ARBA00022801"/>
    </source>
</evidence>
<dbReference type="InterPro" id="IPR028889">
    <property type="entry name" value="USP"/>
</dbReference>
<reference evidence="9 10" key="1">
    <citation type="submission" date="2014-10" db="EMBL/GenBank/DDBJ databases">
        <title>Pan-genome analysis of Brazilian lineage A amoebal mimiviruses.</title>
        <authorList>
            <person name="Assis F.L."/>
            <person name="Abrahao J.S."/>
            <person name="Kroon E.G."/>
            <person name="Dornas F.P."/>
            <person name="Andrade K.R."/>
            <person name="Borato P.V.M."/>
            <person name="Pilotto M.R."/>
            <person name="Benamar S."/>
            <person name="LaScola B."/>
            <person name="Colson P."/>
        </authorList>
    </citation>
    <scope>NUCLEOTIDE SEQUENCE [LARGE SCALE GENOMIC DNA]</scope>
    <source>
        <strain evidence="9 10">Oyster</strain>
    </source>
</reference>
<evidence type="ECO:0000256" key="6">
    <source>
        <dbReference type="ARBA" id="ARBA00022807"/>
    </source>
</evidence>
<keyword evidence="6" id="KW-0788">Thiol protease</keyword>
<accession>A0A0G2Y0D6</accession>
<evidence type="ECO:0000256" key="7">
    <source>
        <dbReference type="SAM" id="MobiDB-lite"/>
    </source>
</evidence>
<dbReference type="GO" id="GO:0004843">
    <property type="term" value="F:cysteine-type deubiquitinase activity"/>
    <property type="evidence" value="ECO:0007669"/>
    <property type="project" value="UniProtKB-EC"/>
</dbReference>
<dbReference type="CDD" id="cd02257">
    <property type="entry name" value="Peptidase_C19"/>
    <property type="match status" value="1"/>
</dbReference>
<evidence type="ECO:0000259" key="8">
    <source>
        <dbReference type="PROSITE" id="PS50235"/>
    </source>
</evidence>
<organismHost>
    <name type="scientific">Acanthamoeba polyphaga</name>
    <name type="common">Amoeba</name>
    <dbReference type="NCBI Taxonomy" id="5757"/>
</organismHost>
<keyword evidence="5" id="KW-0378">Hydrolase</keyword>
<organism evidence="9 10">
    <name type="scientific">Acanthamoeba polyphaga mimivirus</name>
    <name type="common">APMV</name>
    <dbReference type="NCBI Taxonomy" id="212035"/>
    <lineage>
        <taxon>Viruses</taxon>
        <taxon>Varidnaviria</taxon>
        <taxon>Bamfordvirae</taxon>
        <taxon>Nucleocytoviricota</taxon>
        <taxon>Megaviricetes</taxon>
        <taxon>Imitervirales</taxon>
        <taxon>Mimiviridae</taxon>
        <taxon>Megamimivirinae</taxon>
        <taxon>Mimivirus</taxon>
        <taxon>Mimivirus bradfordmassiliense</taxon>
    </lineage>
</organism>
<evidence type="ECO:0000313" key="10">
    <source>
        <dbReference type="Proteomes" id="UP000241474"/>
    </source>
</evidence>
<dbReference type="GO" id="GO:0016579">
    <property type="term" value="P:protein deubiquitination"/>
    <property type="evidence" value="ECO:0007669"/>
    <property type="project" value="InterPro"/>
</dbReference>
<dbReference type="EC" id="3.4.19.12" evidence="2"/>
<feature type="domain" description="USP" evidence="8">
    <location>
        <begin position="140"/>
        <end position="448"/>
    </location>
</feature>
<comment type="catalytic activity">
    <reaction evidence="1">
        <text>Thiol-dependent hydrolysis of ester, thioester, amide, peptide and isopeptide bonds formed by the C-terminal Gly of ubiquitin (a 76-residue protein attached to proteins as an intracellular targeting signal).</text>
        <dbReference type="EC" id="3.4.19.12"/>
    </reaction>
</comment>
<feature type="compositionally biased region" description="Low complexity" evidence="7">
    <location>
        <begin position="9"/>
        <end position="22"/>
    </location>
</feature>
<evidence type="ECO:0000256" key="4">
    <source>
        <dbReference type="ARBA" id="ARBA00022786"/>
    </source>
</evidence>
<keyword evidence="4" id="KW-0833">Ubl conjugation pathway</keyword>
<evidence type="ECO:0000313" key="9">
    <source>
        <dbReference type="EMBL" id="AKI79063.1"/>
    </source>
</evidence>
<proteinExistence type="predicted"/>
<evidence type="ECO:0000256" key="1">
    <source>
        <dbReference type="ARBA" id="ARBA00000707"/>
    </source>
</evidence>
<feature type="region of interest" description="Disordered" evidence="7">
    <location>
        <begin position="1"/>
        <end position="22"/>
    </location>
</feature>
<dbReference type="PANTHER" id="PTHR24006">
    <property type="entry name" value="UBIQUITIN CARBOXYL-TERMINAL HYDROLASE"/>
    <property type="match status" value="1"/>
</dbReference>
<dbReference type="SUPFAM" id="SSF54001">
    <property type="entry name" value="Cysteine proteinases"/>
    <property type="match status" value="1"/>
</dbReference>
<dbReference type="InterPro" id="IPR001394">
    <property type="entry name" value="Peptidase_C19_UCH"/>
</dbReference>
<evidence type="ECO:0000256" key="3">
    <source>
        <dbReference type="ARBA" id="ARBA00022670"/>
    </source>
</evidence>
<dbReference type="InterPro" id="IPR050164">
    <property type="entry name" value="Peptidase_C19"/>
</dbReference>
<keyword evidence="3" id="KW-0645">Protease</keyword>
<dbReference type="InterPro" id="IPR038765">
    <property type="entry name" value="Papain-like_cys_pep_sf"/>
</dbReference>
<protein>
    <recommendedName>
        <fullName evidence="2">ubiquitinyl hydrolase 1</fullName>
        <ecNumber evidence="2">3.4.19.12</ecNumber>
    </recommendedName>
</protein>
<dbReference type="Proteomes" id="UP000241474">
    <property type="component" value="Segment"/>
</dbReference>
<dbReference type="PANTHER" id="PTHR24006:SF687">
    <property type="entry name" value="UBIQUITIN CARBOXYL-TERMINAL HYDROLASE 10"/>
    <property type="match status" value="1"/>
</dbReference>
<dbReference type="GO" id="GO:0006508">
    <property type="term" value="P:proteolysis"/>
    <property type="evidence" value="ECO:0007669"/>
    <property type="project" value="UniProtKB-KW"/>
</dbReference>
<name>A0A0G2Y0D6_MIMIV</name>
<evidence type="ECO:0000256" key="2">
    <source>
        <dbReference type="ARBA" id="ARBA00012759"/>
    </source>
</evidence>
<dbReference type="EMBL" id="KM982401">
    <property type="protein sequence ID" value="AKI79063.1"/>
    <property type="molecule type" value="Genomic_DNA"/>
</dbReference>
<dbReference type="Gene3D" id="3.90.70.10">
    <property type="entry name" value="Cysteine proteinases"/>
    <property type="match status" value="1"/>
</dbReference>
<dbReference type="Pfam" id="PF00443">
    <property type="entry name" value="UCH"/>
    <property type="match status" value="1"/>
</dbReference>
<sequence length="452" mass="51181">MCVEMKNKTNTTIPSQPQIPIQPSILPTQQTISPTPQTIPPTPQIIPPTQPTLPKLQLDPILGSNGIPIANQEWSGTEYVRTNDPTKFIVITKTLDPKIARFLPTFKKPVITDIINKTSNSTLDMNKIITTNNFNVENAKALANFGNSCYFGTSMQLLFVMFHVRNFIVKNSNFTETGISIDLKNAYDSIKNLFITMNTAPKNDPIKSFPDYPNVKKQIMKEPDPVQMLEEDAEEFITQFMSDLDPKARNLALIKGNEYIYDVSNAQLNRQQSFSNIFNLIPLDIIKSNPTDTLENILSKTYTMVELREGVNTIQNPITSDYEFTYFVNQPTILPEYFLVRLNMVDPTSTNKLRHNIQINTTLVLTINGQTTTYFALAIIVHRGNSIRTGHYTCLVFDNQTGSQFQYIFYDDSLSSLVSIPTNSKIIPSNLYLKNITDSAYIILYGDITKLR</sequence>